<feature type="transmembrane region" description="Helical" evidence="1">
    <location>
        <begin position="140"/>
        <end position="156"/>
    </location>
</feature>
<feature type="transmembrane region" description="Helical" evidence="1">
    <location>
        <begin position="80"/>
        <end position="95"/>
    </location>
</feature>
<dbReference type="RefSeq" id="WP_305517025.1">
    <property type="nucleotide sequence ID" value="NZ_JAUPEV010000006.1"/>
</dbReference>
<keyword evidence="1" id="KW-1133">Transmembrane helix</keyword>
<protein>
    <submittedName>
        <fullName evidence="3">Uncharacterized protein</fullName>
    </submittedName>
</protein>
<keyword evidence="5" id="KW-1185">Reference proteome</keyword>
<gene>
    <name evidence="2" type="ORF">Q5I04_04545</name>
    <name evidence="3" type="ORF">Q5I06_04860</name>
</gene>
<evidence type="ECO:0000313" key="4">
    <source>
        <dbReference type="Proteomes" id="UP001177258"/>
    </source>
</evidence>
<dbReference type="EMBL" id="JAUYZK010000006">
    <property type="protein sequence ID" value="MDP2539101.1"/>
    <property type="molecule type" value="Genomic_DNA"/>
</dbReference>
<organism evidence="3 4">
    <name type="scientific">Helicobacter cappadocius</name>
    <dbReference type="NCBI Taxonomy" id="3063998"/>
    <lineage>
        <taxon>Bacteria</taxon>
        <taxon>Pseudomonadati</taxon>
        <taxon>Campylobacterota</taxon>
        <taxon>Epsilonproteobacteria</taxon>
        <taxon>Campylobacterales</taxon>
        <taxon>Helicobacteraceae</taxon>
        <taxon>Helicobacter</taxon>
    </lineage>
</organism>
<dbReference type="EMBL" id="JAUPEV010000006">
    <property type="protein sequence ID" value="MDO7253177.1"/>
    <property type="molecule type" value="Genomic_DNA"/>
</dbReference>
<reference evidence="2" key="2">
    <citation type="submission" date="2023-07" db="EMBL/GenBank/DDBJ databases">
        <authorList>
            <person name="Aydin F."/>
            <person name="Tarhane S."/>
            <person name="Saticioglu I.B."/>
            <person name="Karakaya E."/>
            <person name="Abay S."/>
            <person name="Guran O."/>
            <person name="Bozkurt E."/>
            <person name="Uzum N."/>
            <person name="Olgun K."/>
            <person name="Jablonski D."/>
        </authorList>
    </citation>
    <scope>NUCLEOTIDE SEQUENCE</scope>
    <source>
        <strain evidence="2">Faydin-H75</strain>
    </source>
</reference>
<evidence type="ECO:0000313" key="5">
    <source>
        <dbReference type="Proteomes" id="UP001240777"/>
    </source>
</evidence>
<evidence type="ECO:0000256" key="1">
    <source>
        <dbReference type="SAM" id="Phobius"/>
    </source>
</evidence>
<dbReference type="Proteomes" id="UP001177258">
    <property type="component" value="Unassembled WGS sequence"/>
</dbReference>
<sequence length="163" mass="19294">MQTISNLKRNNTLREFIKAILLLVGFSFYISVSDIYLYLPPMLGLLFIFYMQTSRENRWVVSISIVACLIFFEYDHDERAGILPLIFVFTNWLVVKRLRLLFEENIFFVFIYVPLIYAVYFFVLYLLGMFAGGISSNLEPIFISYVFYEACLGIVYEKIKYQI</sequence>
<evidence type="ECO:0000313" key="2">
    <source>
        <dbReference type="EMBL" id="MDO7253177.1"/>
    </source>
</evidence>
<accession>A0AA90PJL7</accession>
<dbReference type="AlphaFoldDB" id="A0AA90PJL7"/>
<dbReference type="Proteomes" id="UP001240777">
    <property type="component" value="Unassembled WGS sequence"/>
</dbReference>
<keyword evidence="1" id="KW-0812">Transmembrane</keyword>
<proteinExistence type="predicted"/>
<reference evidence="3 5" key="1">
    <citation type="submission" date="2023-07" db="EMBL/GenBank/DDBJ databases">
        <title>Unpublished Manusciprt.</title>
        <authorList>
            <person name="Aydin F."/>
            <person name="Tarhane S."/>
            <person name="Saticioglu I.B."/>
            <person name="Karakaya E."/>
            <person name="Abay S."/>
            <person name="Guran O."/>
            <person name="Bozkurt E."/>
            <person name="Uzum N."/>
            <person name="Olgun K."/>
            <person name="Jablonski D."/>
        </authorList>
    </citation>
    <scope>NUCLEOTIDE SEQUENCE</scope>
    <source>
        <strain evidence="5">faydin-H75</strain>
        <strain evidence="3">Faydin-H76</strain>
    </source>
</reference>
<reference evidence="2 4" key="3">
    <citation type="journal article" date="2024" name="Syst. Appl. Microbiol.">
        <title>Helicobacter cappadocius sp. nov., from lizards: The first psychrotrophic Helicobacter species.</title>
        <authorList>
            <person name="Aydin F."/>
            <person name="Tarhane S."/>
            <person name="Karakaya E."/>
            <person name="Abay S."/>
            <person name="Kayman T."/>
            <person name="Guran O."/>
            <person name="Bozkurt E."/>
            <person name="Uzum N."/>
            <person name="Avci A."/>
            <person name="Olgun K."/>
            <person name="Jablonski D."/>
            <person name="Guran C."/>
            <person name="Burcin Saticioglu I."/>
        </authorList>
    </citation>
    <scope>NUCLEOTIDE SEQUENCE [LARGE SCALE GENOMIC DNA]</scope>
    <source>
        <strain evidence="2">Faydin-H75</strain>
        <strain evidence="4">faydin-H76</strain>
    </source>
</reference>
<keyword evidence="1" id="KW-0472">Membrane</keyword>
<feature type="transmembrane region" description="Helical" evidence="1">
    <location>
        <begin position="107"/>
        <end position="128"/>
    </location>
</feature>
<name>A0AA90PJL7_9HELI</name>
<evidence type="ECO:0000313" key="3">
    <source>
        <dbReference type="EMBL" id="MDP2539101.1"/>
    </source>
</evidence>
<comment type="caution">
    <text evidence="3">The sequence shown here is derived from an EMBL/GenBank/DDBJ whole genome shotgun (WGS) entry which is preliminary data.</text>
</comment>